<comment type="caution">
    <text evidence="2">The sequence shown here is derived from an EMBL/GenBank/DDBJ whole genome shotgun (WGS) entry which is preliminary data.</text>
</comment>
<keyword evidence="2" id="KW-0282">Flagellum</keyword>
<evidence type="ECO:0000256" key="1">
    <source>
        <dbReference type="SAM" id="MobiDB-lite"/>
    </source>
</evidence>
<organism evidence="2 3">
    <name type="scientific">Noviherbaspirillum cavernae</name>
    <dbReference type="NCBI Taxonomy" id="2320862"/>
    <lineage>
        <taxon>Bacteria</taxon>
        <taxon>Pseudomonadati</taxon>
        <taxon>Pseudomonadota</taxon>
        <taxon>Betaproteobacteria</taxon>
        <taxon>Burkholderiales</taxon>
        <taxon>Oxalobacteraceae</taxon>
        <taxon>Noviherbaspirillum</taxon>
    </lineage>
</organism>
<accession>A0A418X0E9</accession>
<dbReference type="Pfam" id="PF03646">
    <property type="entry name" value="FlaG"/>
    <property type="match status" value="1"/>
</dbReference>
<dbReference type="PANTHER" id="PTHR37166:SF1">
    <property type="entry name" value="PROTEIN FLAG"/>
    <property type="match status" value="1"/>
</dbReference>
<keyword evidence="2" id="KW-0969">Cilium</keyword>
<keyword evidence="3" id="KW-1185">Reference proteome</keyword>
<dbReference type="RefSeq" id="WP_119738115.1">
    <property type="nucleotide sequence ID" value="NZ_QYUN01000002.1"/>
</dbReference>
<gene>
    <name evidence="2" type="ORF">D3870_07990</name>
</gene>
<dbReference type="InterPro" id="IPR005186">
    <property type="entry name" value="FlaG"/>
</dbReference>
<sequence length="122" mass="13170">MEIRPVGSNNPSGQRVSDTGNFTADVPSIAAREAASPVQTVNAVQQPGKVPDMNQVHDAVKQINDALKSGLEFSVDSDAHRTIVKVVDQQTKEVIRQMPTEEALEVAKALDRLQGLLVKQKA</sequence>
<keyword evidence="2" id="KW-0966">Cell projection</keyword>
<dbReference type="Gene3D" id="3.30.160.170">
    <property type="entry name" value="FlaG-like"/>
    <property type="match status" value="1"/>
</dbReference>
<proteinExistence type="predicted"/>
<dbReference type="InterPro" id="IPR035924">
    <property type="entry name" value="FlaG-like_sf"/>
</dbReference>
<feature type="region of interest" description="Disordered" evidence="1">
    <location>
        <begin position="1"/>
        <end position="23"/>
    </location>
</feature>
<dbReference type="Proteomes" id="UP000285190">
    <property type="component" value="Unassembled WGS sequence"/>
</dbReference>
<evidence type="ECO:0000313" key="2">
    <source>
        <dbReference type="EMBL" id="RJG05967.1"/>
    </source>
</evidence>
<evidence type="ECO:0000313" key="3">
    <source>
        <dbReference type="Proteomes" id="UP000285190"/>
    </source>
</evidence>
<name>A0A418X0E9_9BURK</name>
<reference evidence="2 3" key="1">
    <citation type="submission" date="2018-09" db="EMBL/GenBank/DDBJ databases">
        <authorList>
            <person name="Zhu H."/>
        </authorList>
    </citation>
    <scope>NUCLEOTIDE SEQUENCE [LARGE SCALE GENOMIC DNA]</scope>
    <source>
        <strain evidence="2 3">K2R10-39</strain>
    </source>
</reference>
<dbReference type="AlphaFoldDB" id="A0A418X0E9"/>
<dbReference type="EMBL" id="QYUN01000002">
    <property type="protein sequence ID" value="RJG05967.1"/>
    <property type="molecule type" value="Genomic_DNA"/>
</dbReference>
<dbReference type="PANTHER" id="PTHR37166">
    <property type="entry name" value="PROTEIN FLAG"/>
    <property type="match status" value="1"/>
</dbReference>
<feature type="compositionally biased region" description="Polar residues" evidence="1">
    <location>
        <begin position="7"/>
        <end position="22"/>
    </location>
</feature>
<protein>
    <submittedName>
        <fullName evidence="2">Flagellar biosynthesis protein FlaG</fullName>
    </submittedName>
</protein>
<dbReference type="OrthoDB" id="8565152at2"/>
<dbReference type="SUPFAM" id="SSF160214">
    <property type="entry name" value="FlaG-like"/>
    <property type="match status" value="1"/>
</dbReference>